<dbReference type="Proteomes" id="UP000640485">
    <property type="component" value="Unassembled WGS sequence"/>
</dbReference>
<evidence type="ECO:0000313" key="6">
    <source>
        <dbReference type="EMBL" id="MBK4217999.1"/>
    </source>
</evidence>
<evidence type="ECO:0000256" key="2">
    <source>
        <dbReference type="ARBA" id="ARBA00022448"/>
    </source>
</evidence>
<evidence type="ECO:0000256" key="3">
    <source>
        <dbReference type="ARBA" id="ARBA00022475"/>
    </source>
</evidence>
<reference evidence="6" key="1">
    <citation type="submission" date="2021-01" db="EMBL/GenBank/DDBJ databases">
        <title>Paracoccus amoyensis sp. nov., isolated from the surface seawater along the coast of Xiamen Island, China.</title>
        <authorList>
            <person name="Lyu L."/>
        </authorList>
    </citation>
    <scope>NUCLEOTIDE SEQUENCE</scope>
    <source>
        <strain evidence="6">MJ17</strain>
    </source>
</reference>
<sequence length="395" mass="42761">MPINRLRLGYLPLIDAAPLIVAHEMGFAAEEGLDLDLIRLSAWAQSRDMLGAGMIDAAHMLVPMPIGQALGLGPRLPAFDLVMFLSQGGQAVVVNTRIEENLREIGHGFDFADARAAGLALRRAVPGGLRVGVPFHFSTQYELISHWLTACGFTPDQLDLITVPPPMMARAMAAGEVDAFCVGEPWCSFAVERGIAALLLPGRAIWAAPPEKGLVLRRDLTEARPDETGALMRAMWRAGQWLDQPEHRGTAAEILSRGEYLDLPSELAERGLTGRMLISSSGELRRAPGFIAFNNGAASFPWKSIAALIASRIAERRGLEPLAAMQMAMGHFRTDLYRKHLRPAGAPLPGASSRIEGALAEDRVVPAEKGQMILRADSFFDGFTFEPPNPDSSAD</sequence>
<comment type="caution">
    <text evidence="6">The sequence shown here is derived from an EMBL/GenBank/DDBJ whole genome shotgun (WGS) entry which is preliminary data.</text>
</comment>
<keyword evidence="7" id="KW-1185">Reference proteome</keyword>
<keyword evidence="4" id="KW-0997">Cell inner membrane</keyword>
<dbReference type="GO" id="GO:0012505">
    <property type="term" value="C:endomembrane system"/>
    <property type="evidence" value="ECO:0007669"/>
    <property type="project" value="UniProtKB-SubCell"/>
</dbReference>
<dbReference type="PANTHER" id="PTHR30024">
    <property type="entry name" value="ALIPHATIC SULFONATES-BINDING PROTEIN-RELATED"/>
    <property type="match status" value="1"/>
</dbReference>
<keyword evidence="5" id="KW-0472">Membrane</keyword>
<proteinExistence type="predicted"/>
<evidence type="ECO:0000313" key="7">
    <source>
        <dbReference type="Proteomes" id="UP000640485"/>
    </source>
</evidence>
<organism evidence="6 7">
    <name type="scientific">Paracoccus caeni</name>
    <dbReference type="NCBI Taxonomy" id="657651"/>
    <lineage>
        <taxon>Bacteria</taxon>
        <taxon>Pseudomonadati</taxon>
        <taxon>Pseudomonadota</taxon>
        <taxon>Alphaproteobacteria</taxon>
        <taxon>Rhodobacterales</taxon>
        <taxon>Paracoccaceae</taxon>
        <taxon>Paracoccus</taxon>
    </lineage>
</organism>
<comment type="subcellular location">
    <subcellularLocation>
        <location evidence="1">Endomembrane system</location>
    </subcellularLocation>
</comment>
<dbReference type="AlphaFoldDB" id="A0A934SMU9"/>
<evidence type="ECO:0000256" key="1">
    <source>
        <dbReference type="ARBA" id="ARBA00004308"/>
    </source>
</evidence>
<dbReference type="InterPro" id="IPR044527">
    <property type="entry name" value="NrtA/CpmA_ABC-bd_dom"/>
</dbReference>
<protein>
    <submittedName>
        <fullName evidence="6">ABC transporter substrate-binding protein</fullName>
    </submittedName>
</protein>
<gene>
    <name evidence="6" type="ORF">JJJ17_18885</name>
</gene>
<dbReference type="PANTHER" id="PTHR30024:SF43">
    <property type="entry name" value="BLL4572 PROTEIN"/>
    <property type="match status" value="1"/>
</dbReference>
<evidence type="ECO:0000256" key="5">
    <source>
        <dbReference type="ARBA" id="ARBA00023136"/>
    </source>
</evidence>
<dbReference type="RefSeq" id="WP_200689264.1">
    <property type="nucleotide sequence ID" value="NZ_JAEPRQ010000011.1"/>
</dbReference>
<evidence type="ECO:0000256" key="4">
    <source>
        <dbReference type="ARBA" id="ARBA00022519"/>
    </source>
</evidence>
<dbReference type="CDD" id="cd13553">
    <property type="entry name" value="PBP2_NrtA_CpmA_like"/>
    <property type="match status" value="1"/>
</dbReference>
<dbReference type="SUPFAM" id="SSF53850">
    <property type="entry name" value="Periplasmic binding protein-like II"/>
    <property type="match status" value="1"/>
</dbReference>
<dbReference type="EMBL" id="JAEPRQ010000011">
    <property type="protein sequence ID" value="MBK4217999.1"/>
    <property type="molecule type" value="Genomic_DNA"/>
</dbReference>
<dbReference type="Pfam" id="PF13379">
    <property type="entry name" value="NMT1_2"/>
    <property type="match status" value="1"/>
</dbReference>
<keyword evidence="2" id="KW-0813">Transport</keyword>
<name>A0A934SMU9_9RHOB</name>
<accession>A0A934SMU9</accession>
<keyword evidence="3" id="KW-1003">Cell membrane</keyword>
<dbReference type="Gene3D" id="3.40.190.10">
    <property type="entry name" value="Periplasmic binding protein-like II"/>
    <property type="match status" value="2"/>
</dbReference>